<dbReference type="Pfam" id="PF07690">
    <property type="entry name" value="MFS_1"/>
    <property type="match status" value="1"/>
</dbReference>
<feature type="transmembrane region" description="Helical" evidence="5">
    <location>
        <begin position="316"/>
        <end position="336"/>
    </location>
</feature>
<evidence type="ECO:0000313" key="7">
    <source>
        <dbReference type="EMBL" id="GGO59531.1"/>
    </source>
</evidence>
<feature type="transmembrane region" description="Helical" evidence="5">
    <location>
        <begin position="357"/>
        <end position="376"/>
    </location>
</feature>
<keyword evidence="3 5" id="KW-1133">Transmembrane helix</keyword>
<feature type="transmembrane region" description="Helical" evidence="5">
    <location>
        <begin position="254"/>
        <end position="280"/>
    </location>
</feature>
<evidence type="ECO:0000256" key="3">
    <source>
        <dbReference type="ARBA" id="ARBA00022989"/>
    </source>
</evidence>
<name>A0ABQ2MXB0_9MICO</name>
<accession>A0ABQ2MXB0</accession>
<dbReference type="SUPFAM" id="SSF103473">
    <property type="entry name" value="MFS general substrate transporter"/>
    <property type="match status" value="1"/>
</dbReference>
<dbReference type="Proteomes" id="UP000638043">
    <property type="component" value="Unassembled WGS sequence"/>
</dbReference>
<feature type="transmembrane region" description="Helical" evidence="5">
    <location>
        <begin position="104"/>
        <end position="126"/>
    </location>
</feature>
<organism evidence="7 8">
    <name type="scientific">Microbacterium nanhaiense</name>
    <dbReference type="NCBI Taxonomy" id="1301026"/>
    <lineage>
        <taxon>Bacteria</taxon>
        <taxon>Bacillati</taxon>
        <taxon>Actinomycetota</taxon>
        <taxon>Actinomycetes</taxon>
        <taxon>Micrococcales</taxon>
        <taxon>Microbacteriaceae</taxon>
        <taxon>Microbacterium</taxon>
    </lineage>
</organism>
<sequence length="423" mass="44832">MSTTRSATRHAWWVAFLSGMVSYLDAGAIVTTGTALVLYSEEFGFGIETIAPLSSILTFSIAVGALIGGRLGDRFGRRRIFIITLTLFAIGAAVLTFAPGTAWLYPGIILLGFAAGADLPVSMSMIAEAATDENRGKLVSFTHILWMGGVIAVNLLGALFGGLGAVAGRILYGHLLVIAIVVLVLRLQLPESKAWQTTATLMAVNPEMRGLRALKPLLSRRYMSALIATGVFYALVNIAANINGQFSTYMFTTVAGATVSTASTIGLIVTIVSTVSLLLLMRVVDGSHRMMWFVIMAALSLVAFMIPATIGVTVLTLVIFGVLYSIGGAVAGEPMYKVWSQELFPTSHRATAQGITIAFTRIVAALVGLYIPSLIAFGPSSIYYLMAATSIVAFVIGIFWIGRMPKATDDDPALRAEGESVSA</sequence>
<dbReference type="InterPro" id="IPR036259">
    <property type="entry name" value="MFS_trans_sf"/>
</dbReference>
<gene>
    <name evidence="7" type="ORF">GCM10010910_02710</name>
</gene>
<evidence type="ECO:0000256" key="5">
    <source>
        <dbReference type="SAM" id="Phobius"/>
    </source>
</evidence>
<keyword evidence="2 5" id="KW-0812">Transmembrane</keyword>
<keyword evidence="4 5" id="KW-0472">Membrane</keyword>
<evidence type="ECO:0000259" key="6">
    <source>
        <dbReference type="PROSITE" id="PS50850"/>
    </source>
</evidence>
<evidence type="ECO:0000256" key="2">
    <source>
        <dbReference type="ARBA" id="ARBA00022692"/>
    </source>
</evidence>
<dbReference type="Gene3D" id="1.20.1250.20">
    <property type="entry name" value="MFS general substrate transporter like domains"/>
    <property type="match status" value="2"/>
</dbReference>
<feature type="transmembrane region" description="Helical" evidence="5">
    <location>
        <begin position="12"/>
        <end position="38"/>
    </location>
</feature>
<dbReference type="PROSITE" id="PS50850">
    <property type="entry name" value="MFS"/>
    <property type="match status" value="1"/>
</dbReference>
<evidence type="ECO:0000256" key="1">
    <source>
        <dbReference type="ARBA" id="ARBA00004651"/>
    </source>
</evidence>
<feature type="transmembrane region" description="Helical" evidence="5">
    <location>
        <begin position="382"/>
        <end position="401"/>
    </location>
</feature>
<comment type="caution">
    <text evidence="7">The sequence shown here is derived from an EMBL/GenBank/DDBJ whole genome shotgun (WGS) entry which is preliminary data.</text>
</comment>
<dbReference type="PANTHER" id="PTHR23508:SF10">
    <property type="entry name" value="CARBOXYLIC ACID TRANSPORTER PROTEIN HOMOLOG"/>
    <property type="match status" value="1"/>
</dbReference>
<dbReference type="RefSeq" id="WP_188699605.1">
    <property type="nucleotide sequence ID" value="NZ_BMMQ01000001.1"/>
</dbReference>
<protein>
    <submittedName>
        <fullName evidence="7">MFS transporter</fullName>
    </submittedName>
</protein>
<feature type="transmembrane region" description="Helical" evidence="5">
    <location>
        <begin position="80"/>
        <end position="98"/>
    </location>
</feature>
<feature type="transmembrane region" description="Helical" evidence="5">
    <location>
        <begin position="50"/>
        <end position="68"/>
    </location>
</feature>
<proteinExistence type="predicted"/>
<evidence type="ECO:0000256" key="4">
    <source>
        <dbReference type="ARBA" id="ARBA00023136"/>
    </source>
</evidence>
<comment type="subcellular location">
    <subcellularLocation>
        <location evidence="1">Cell membrane</location>
        <topology evidence="1">Multi-pass membrane protein</topology>
    </subcellularLocation>
</comment>
<reference evidence="8" key="1">
    <citation type="journal article" date="2019" name="Int. J. Syst. Evol. Microbiol.">
        <title>The Global Catalogue of Microorganisms (GCM) 10K type strain sequencing project: providing services to taxonomists for standard genome sequencing and annotation.</title>
        <authorList>
            <consortium name="The Broad Institute Genomics Platform"/>
            <consortium name="The Broad Institute Genome Sequencing Center for Infectious Disease"/>
            <person name="Wu L."/>
            <person name="Ma J."/>
        </authorList>
    </citation>
    <scope>NUCLEOTIDE SEQUENCE [LARGE SCALE GENOMIC DNA]</scope>
    <source>
        <strain evidence="8">CGMCC 4.7181</strain>
    </source>
</reference>
<keyword evidence="8" id="KW-1185">Reference proteome</keyword>
<dbReference type="InterPro" id="IPR011701">
    <property type="entry name" value="MFS"/>
</dbReference>
<evidence type="ECO:0000313" key="8">
    <source>
        <dbReference type="Proteomes" id="UP000638043"/>
    </source>
</evidence>
<feature type="transmembrane region" description="Helical" evidence="5">
    <location>
        <begin position="166"/>
        <end position="185"/>
    </location>
</feature>
<dbReference type="PANTHER" id="PTHR23508">
    <property type="entry name" value="CARBOXYLIC ACID TRANSPORTER PROTEIN HOMOLOG"/>
    <property type="match status" value="1"/>
</dbReference>
<feature type="domain" description="Major facilitator superfamily (MFS) profile" evidence="6">
    <location>
        <begin position="11"/>
        <end position="405"/>
    </location>
</feature>
<dbReference type="EMBL" id="BMMQ01000001">
    <property type="protein sequence ID" value="GGO59531.1"/>
    <property type="molecule type" value="Genomic_DNA"/>
</dbReference>
<feature type="transmembrane region" description="Helical" evidence="5">
    <location>
        <begin position="222"/>
        <end position="242"/>
    </location>
</feature>
<feature type="transmembrane region" description="Helical" evidence="5">
    <location>
        <begin position="138"/>
        <end position="160"/>
    </location>
</feature>
<dbReference type="InterPro" id="IPR020846">
    <property type="entry name" value="MFS_dom"/>
</dbReference>